<protein>
    <submittedName>
        <fullName evidence="1">Putative N-formylglutamate amidohydrolase</fullName>
    </submittedName>
</protein>
<dbReference type="InterPro" id="IPR011227">
    <property type="entry name" value="UCP029730"/>
</dbReference>
<dbReference type="SUPFAM" id="SSF53187">
    <property type="entry name" value="Zn-dependent exopeptidases"/>
    <property type="match status" value="1"/>
</dbReference>
<comment type="caution">
    <text evidence="1">The sequence shown here is derived from an EMBL/GenBank/DDBJ whole genome shotgun (WGS) entry which is preliminary data.</text>
</comment>
<dbReference type="AlphaFoldDB" id="A0A7W9BTK9"/>
<dbReference type="Proteomes" id="UP000546701">
    <property type="component" value="Unassembled WGS sequence"/>
</dbReference>
<keyword evidence="1" id="KW-0378">Hydrolase</keyword>
<dbReference type="InterPro" id="IPR007709">
    <property type="entry name" value="N-FG_amidohydro"/>
</dbReference>
<gene>
    <name evidence="1" type="ORF">FHS99_002287</name>
</gene>
<organism evidence="1 2">
    <name type="scientific">Sphingomonas prati</name>
    <dbReference type="NCBI Taxonomy" id="1843237"/>
    <lineage>
        <taxon>Bacteria</taxon>
        <taxon>Pseudomonadati</taxon>
        <taxon>Pseudomonadota</taxon>
        <taxon>Alphaproteobacteria</taxon>
        <taxon>Sphingomonadales</taxon>
        <taxon>Sphingomonadaceae</taxon>
        <taxon>Sphingomonas</taxon>
    </lineage>
</organism>
<keyword evidence="2" id="KW-1185">Reference proteome</keyword>
<dbReference type="Pfam" id="PF05013">
    <property type="entry name" value="FGase"/>
    <property type="match status" value="1"/>
</dbReference>
<dbReference type="Gene3D" id="3.40.630.40">
    <property type="entry name" value="Zn-dependent exopeptidases"/>
    <property type="match status" value="1"/>
</dbReference>
<dbReference type="PIRSF" id="PIRSF029730">
    <property type="entry name" value="UCP029730"/>
    <property type="match status" value="1"/>
</dbReference>
<accession>A0A7W9BTK9</accession>
<sequence length="269" mass="28459">MTTAAWNTLLSAGDPDPVAIRNPSGTAPFLLIGDHAGNAIPQSLGDLGVSAAERARHIGWDIGIAALGAELSRHLDAVWIAQNYSRLVIDCNRAPDACAVPNAVVPVSDETPIPANHGLDDAARAARVDEIHAPYQDAIAAEIARRTAAGQPTVLVALHSFTPVMAGTKRPWHVGILHDGANDGFARAVLSLLDADPLLTVGDNEPYKMDRIDHTIPRHAFAAGLPYVEFEVRQDLLGDAAGIDRWCGIVARVLTAAARGDATCGMRHH</sequence>
<evidence type="ECO:0000313" key="1">
    <source>
        <dbReference type="EMBL" id="MBB5729791.1"/>
    </source>
</evidence>
<dbReference type="RefSeq" id="WP_198350636.1">
    <property type="nucleotide sequence ID" value="NZ_BMJP01000003.1"/>
</dbReference>
<evidence type="ECO:0000313" key="2">
    <source>
        <dbReference type="Proteomes" id="UP000546701"/>
    </source>
</evidence>
<dbReference type="GO" id="GO:0016787">
    <property type="term" value="F:hydrolase activity"/>
    <property type="evidence" value="ECO:0007669"/>
    <property type="project" value="UniProtKB-KW"/>
</dbReference>
<reference evidence="1 2" key="1">
    <citation type="submission" date="2020-08" db="EMBL/GenBank/DDBJ databases">
        <title>Genomic Encyclopedia of Type Strains, Phase IV (KMG-IV): sequencing the most valuable type-strain genomes for metagenomic binning, comparative biology and taxonomic classification.</title>
        <authorList>
            <person name="Goeker M."/>
        </authorList>
    </citation>
    <scope>NUCLEOTIDE SEQUENCE [LARGE SCALE GENOMIC DNA]</scope>
    <source>
        <strain evidence="1 2">DSM 103336</strain>
    </source>
</reference>
<name>A0A7W9BTK9_9SPHN</name>
<dbReference type="EMBL" id="JACIJR010000005">
    <property type="protein sequence ID" value="MBB5729791.1"/>
    <property type="molecule type" value="Genomic_DNA"/>
</dbReference>
<proteinExistence type="predicted"/>